<dbReference type="GO" id="GO:0009289">
    <property type="term" value="C:pilus"/>
    <property type="evidence" value="ECO:0007669"/>
    <property type="project" value="InterPro"/>
</dbReference>
<feature type="chain" id="PRO_5004262072" evidence="1">
    <location>
        <begin position="24"/>
        <end position="175"/>
    </location>
</feature>
<protein>
    <submittedName>
        <fullName evidence="2">CS14 major fimbrial subunit</fullName>
    </submittedName>
</protein>
<dbReference type="AlphaFoldDB" id="Q5SGE8"/>
<gene>
    <name evidence="2" type="primary">csuA2</name>
</gene>
<reference evidence="2" key="1">
    <citation type="journal article" date="2004" name="Infect. Immun.">
        <title>Evolutionary and functional relationships of colonization factor antigen i and other class 5 adhesive fimbriae of enterotoxigenic Escherichia coli.</title>
        <authorList>
            <person name="Anantha R.P."/>
            <person name="McVeigh A.L."/>
            <person name="Lee L.H."/>
            <person name="Agnew M.K."/>
            <person name="Cassels F.J."/>
            <person name="Scott D.A."/>
            <person name="Whittam T.S."/>
            <person name="Savarino S.J."/>
        </authorList>
    </citation>
    <scope>NUCLEOTIDE SEQUENCE</scope>
    <source>
        <strain evidence="2">WS3294A</strain>
    </source>
</reference>
<dbReference type="EMBL" id="AY283611">
    <property type="protein sequence ID" value="AAQ20106.1"/>
    <property type="molecule type" value="Genomic_DNA"/>
</dbReference>
<dbReference type="Gene3D" id="2.60.40.2040">
    <property type="entry name" value="CFA/I fimbrial subunit E, pilin domain"/>
    <property type="match status" value="2"/>
</dbReference>
<proteinExistence type="predicted"/>
<sequence>MKLKKTIGAMALSTMFVAVSASAVEKNITVTASVDPTIDILQANGSALPTAVDLTYLPGAKTFENYSVLTQIYTNDPSKGLDVRLVDTPKLTNILQPTSTIPLTVSWAGKTLSTSAQKIAVGDLGFGSTGTAGVSNSKELVIGATTSGTAPSAGKYQGVVSIVMTQSTDTAAPVP</sequence>
<evidence type="ECO:0000256" key="1">
    <source>
        <dbReference type="SAM" id="SignalP"/>
    </source>
</evidence>
<evidence type="ECO:0000313" key="2">
    <source>
        <dbReference type="EMBL" id="AAQ20106.1"/>
    </source>
</evidence>
<keyword evidence="1" id="KW-0732">Signal</keyword>
<feature type="signal peptide" evidence="1">
    <location>
        <begin position="1"/>
        <end position="23"/>
    </location>
</feature>
<dbReference type="RefSeq" id="WP_000768759.1">
    <property type="nucleotide sequence ID" value="NZ_CP024662.1"/>
</dbReference>
<organism evidence="2">
    <name type="scientific">Escherichia coli</name>
    <dbReference type="NCBI Taxonomy" id="562"/>
    <lineage>
        <taxon>Bacteria</taxon>
        <taxon>Pseudomonadati</taxon>
        <taxon>Pseudomonadota</taxon>
        <taxon>Gammaproteobacteria</taxon>
        <taxon>Enterobacterales</taxon>
        <taxon>Enterobacteriaceae</taxon>
        <taxon>Escherichia</taxon>
    </lineage>
</organism>
<dbReference type="Pfam" id="PF04449">
    <property type="entry name" value="Fimbrial_CS1"/>
    <property type="match status" value="1"/>
</dbReference>
<dbReference type="InterPro" id="IPR007540">
    <property type="entry name" value="Fimbrial_CS1-type"/>
</dbReference>
<name>Q5SGE8_ECOLX</name>
<accession>Q5SGE8</accession>